<accession>A0A1X0DYU5</accession>
<organism evidence="2 3">
    <name type="scientific">Mycolicibacter kumamotonensis</name>
    <dbReference type="NCBI Taxonomy" id="354243"/>
    <lineage>
        <taxon>Bacteria</taxon>
        <taxon>Bacillati</taxon>
        <taxon>Actinomycetota</taxon>
        <taxon>Actinomycetes</taxon>
        <taxon>Mycobacteriales</taxon>
        <taxon>Mycobacteriaceae</taxon>
        <taxon>Mycolicibacter</taxon>
    </lineage>
</organism>
<comment type="caution">
    <text evidence="2">The sequence shown here is derived from an EMBL/GenBank/DDBJ whole genome shotgun (WGS) entry which is preliminary data.</text>
</comment>
<dbReference type="GO" id="GO:0003677">
    <property type="term" value="F:DNA binding"/>
    <property type="evidence" value="ECO:0007669"/>
    <property type="project" value="InterPro"/>
</dbReference>
<sequence>MVGVNLARLRADTRHTTRTLAAEVGATGLRMSSSGITDIERGRRAVSVDQLTALAVCLGVSPLALLTPLPEYPDAVIALTGTPSRPAASLYRWLRGEQALNDETLDAYERATFRRRSTPPWTWET</sequence>
<protein>
    <recommendedName>
        <fullName evidence="1">HTH cro/C1-type domain-containing protein</fullName>
    </recommendedName>
</protein>
<dbReference type="CDD" id="cd00093">
    <property type="entry name" value="HTH_XRE"/>
    <property type="match status" value="1"/>
</dbReference>
<evidence type="ECO:0000259" key="1">
    <source>
        <dbReference type="PROSITE" id="PS50943"/>
    </source>
</evidence>
<dbReference type="InterPro" id="IPR001387">
    <property type="entry name" value="Cro/C1-type_HTH"/>
</dbReference>
<dbReference type="Pfam" id="PF13560">
    <property type="entry name" value="HTH_31"/>
    <property type="match status" value="1"/>
</dbReference>
<dbReference type="SMART" id="SM00530">
    <property type="entry name" value="HTH_XRE"/>
    <property type="match status" value="1"/>
</dbReference>
<dbReference type="SUPFAM" id="SSF47413">
    <property type="entry name" value="lambda repressor-like DNA-binding domains"/>
    <property type="match status" value="1"/>
</dbReference>
<gene>
    <name evidence="2" type="ORF">BST28_17575</name>
</gene>
<dbReference type="PROSITE" id="PS50943">
    <property type="entry name" value="HTH_CROC1"/>
    <property type="match status" value="1"/>
</dbReference>
<dbReference type="InterPro" id="IPR010982">
    <property type="entry name" value="Lambda_DNA-bd_dom_sf"/>
</dbReference>
<evidence type="ECO:0000313" key="3">
    <source>
        <dbReference type="Proteomes" id="UP000192713"/>
    </source>
</evidence>
<dbReference type="EMBL" id="MVHU01000030">
    <property type="protein sequence ID" value="ORA77613.1"/>
    <property type="molecule type" value="Genomic_DNA"/>
</dbReference>
<dbReference type="Proteomes" id="UP000192713">
    <property type="component" value="Unassembled WGS sequence"/>
</dbReference>
<feature type="domain" description="HTH cro/C1-type" evidence="1">
    <location>
        <begin position="26"/>
        <end position="65"/>
    </location>
</feature>
<dbReference type="Gene3D" id="1.10.260.40">
    <property type="entry name" value="lambda repressor-like DNA-binding domains"/>
    <property type="match status" value="1"/>
</dbReference>
<name>A0A1X0DYU5_9MYCO</name>
<dbReference type="AlphaFoldDB" id="A0A1X0DYU5"/>
<evidence type="ECO:0000313" key="2">
    <source>
        <dbReference type="EMBL" id="ORA77613.1"/>
    </source>
</evidence>
<reference evidence="2 3" key="1">
    <citation type="submission" date="2017-02" db="EMBL/GenBank/DDBJ databases">
        <title>The new phylogeny of genus Mycobacterium.</title>
        <authorList>
            <person name="Tortoli E."/>
            <person name="Trovato A."/>
            <person name="Cirillo D.M."/>
        </authorList>
    </citation>
    <scope>NUCLEOTIDE SEQUENCE [LARGE SCALE GENOMIC DNA]</scope>
    <source>
        <strain evidence="2 3">DSM 45093</strain>
    </source>
</reference>
<proteinExistence type="predicted"/>